<dbReference type="RefSeq" id="WP_390296567.1">
    <property type="nucleotide sequence ID" value="NZ_JBHSFU010000007.1"/>
</dbReference>
<reference evidence="2" key="1">
    <citation type="journal article" date="2019" name="Int. J. Syst. Evol. Microbiol.">
        <title>The Global Catalogue of Microorganisms (GCM) 10K type strain sequencing project: providing services to taxonomists for standard genome sequencing and annotation.</title>
        <authorList>
            <consortium name="The Broad Institute Genomics Platform"/>
            <consortium name="The Broad Institute Genome Sequencing Center for Infectious Disease"/>
            <person name="Wu L."/>
            <person name="Ma J."/>
        </authorList>
    </citation>
    <scope>NUCLEOTIDE SEQUENCE [LARGE SCALE GENOMIC DNA]</scope>
    <source>
        <strain evidence="2">CGMCC 4.7426</strain>
    </source>
</reference>
<dbReference type="Gene3D" id="3.40.470.10">
    <property type="entry name" value="Uracil-DNA glycosylase-like domain"/>
    <property type="match status" value="1"/>
</dbReference>
<evidence type="ECO:0000313" key="2">
    <source>
        <dbReference type="Proteomes" id="UP001595989"/>
    </source>
</evidence>
<dbReference type="InterPro" id="IPR036895">
    <property type="entry name" value="Uracil-DNA_glycosylase-like_sf"/>
</dbReference>
<sequence length="65" mass="7278">MVEKLTSFDPVLSEEPNVLILGSMPGGMSLEKGEYYGNPVTISGISFIRCLIRNRSMTIRKNWSL</sequence>
<proteinExistence type="predicted"/>
<keyword evidence="2" id="KW-1185">Reference proteome</keyword>
<protein>
    <submittedName>
        <fullName evidence="1">Uncharacterized protein</fullName>
    </submittedName>
</protein>
<name>A0ABV9DNE4_9BACI</name>
<accession>A0ABV9DNE4</accession>
<dbReference type="SUPFAM" id="SSF52141">
    <property type="entry name" value="Uracil-DNA glycosylase-like"/>
    <property type="match status" value="1"/>
</dbReference>
<gene>
    <name evidence="1" type="ORF">ACFO3D_12840</name>
</gene>
<dbReference type="EMBL" id="JBHSFU010000007">
    <property type="protein sequence ID" value="MFC4559078.1"/>
    <property type="molecule type" value="Genomic_DNA"/>
</dbReference>
<organism evidence="1 2">
    <name type="scientific">Virgibacillus kekensis</name>
    <dbReference type="NCBI Taxonomy" id="202261"/>
    <lineage>
        <taxon>Bacteria</taxon>
        <taxon>Bacillati</taxon>
        <taxon>Bacillota</taxon>
        <taxon>Bacilli</taxon>
        <taxon>Bacillales</taxon>
        <taxon>Bacillaceae</taxon>
        <taxon>Virgibacillus</taxon>
    </lineage>
</organism>
<comment type="caution">
    <text evidence="1">The sequence shown here is derived from an EMBL/GenBank/DDBJ whole genome shotgun (WGS) entry which is preliminary data.</text>
</comment>
<evidence type="ECO:0000313" key="1">
    <source>
        <dbReference type="EMBL" id="MFC4559078.1"/>
    </source>
</evidence>
<dbReference type="Proteomes" id="UP001595989">
    <property type="component" value="Unassembled WGS sequence"/>
</dbReference>